<evidence type="ECO:0000313" key="8">
    <source>
        <dbReference type="EMBL" id="CBZ56052.1"/>
    </source>
</evidence>
<dbReference type="RefSeq" id="XP_003886078.1">
    <property type="nucleotide sequence ID" value="XM_003886029.1"/>
</dbReference>
<proteinExistence type="inferred from homology"/>
<dbReference type="Pfam" id="PF00022">
    <property type="entry name" value="Actin"/>
    <property type="match status" value="1"/>
</dbReference>
<dbReference type="EMBL" id="FR823393">
    <property type="protein sequence ID" value="CBZ56052.1"/>
    <property type="molecule type" value="Genomic_DNA"/>
</dbReference>
<sequence>MLKSSGGFEEVIANQPLVIDNGSGIIKAGFAGEDTPKCVFPAFVGRPKFQRVMAGAIEGDVFVGTKAEQLRGLLKLSYPMCHGMVDDWLDMELVWTHVFSEMKINSEEHPVLLTESALNPRRQREKAAEIFFETFNSPAMFVSAQPILALYSSGRTTGVVLDSGDGVTHAVPVYEGFSLSHAIMRSDVAGRDITDYLALLLRRAGHIFHTSAEMEVVRSIKESACYIAFNPQKEEAQGFDKTGGGYPFQLPDGVQIQIASERYRAPEILFHPSLIGLEYAGMHELLVTSVSRCDLDLRRMLYSQIVLAGGSTMFHGFGDRLLNEVRKLAPKDIKIRISAPPERKFSTWIGGSILASLATFKKMWVSKQSRYFSVRLGGHLGPSRALKE</sequence>
<name>F0VQQ5_NEOCL</name>
<protein>
    <submittedName>
        <fullName evidence="8">Putative actin</fullName>
    </submittedName>
</protein>
<keyword evidence="2" id="KW-0963">Cytoplasm</keyword>
<dbReference type="PANTHER" id="PTHR11937">
    <property type="entry name" value="ACTIN"/>
    <property type="match status" value="1"/>
</dbReference>
<dbReference type="OrthoDB" id="5132116at2759"/>
<dbReference type="eggNOG" id="KOG0676">
    <property type="taxonomic scope" value="Eukaryota"/>
</dbReference>
<keyword evidence="3" id="KW-0547">Nucleotide-binding</keyword>
<evidence type="ECO:0000256" key="4">
    <source>
        <dbReference type="ARBA" id="ARBA00022840"/>
    </source>
</evidence>
<comment type="similarity">
    <text evidence="6">Belongs to the actin family. ARP1 subfamily.</text>
</comment>
<comment type="catalytic activity">
    <reaction evidence="7">
        <text>ATP + H2O = ADP + phosphate + H(+)</text>
        <dbReference type="Rhea" id="RHEA:13065"/>
        <dbReference type="ChEBI" id="CHEBI:15377"/>
        <dbReference type="ChEBI" id="CHEBI:15378"/>
        <dbReference type="ChEBI" id="CHEBI:30616"/>
        <dbReference type="ChEBI" id="CHEBI:43474"/>
        <dbReference type="ChEBI" id="CHEBI:456216"/>
    </reaction>
</comment>
<evidence type="ECO:0000313" key="9">
    <source>
        <dbReference type="Proteomes" id="UP000007494"/>
    </source>
</evidence>
<dbReference type="InterPro" id="IPR004000">
    <property type="entry name" value="Actin"/>
</dbReference>
<dbReference type="Gene3D" id="3.30.420.40">
    <property type="match status" value="2"/>
</dbReference>
<dbReference type="VEuPathDB" id="ToxoDB:NCLIV_064780"/>
<dbReference type="FunFam" id="3.30.420.40:FF:000188">
    <property type="entry name" value="Actin like 6B"/>
    <property type="match status" value="1"/>
</dbReference>
<dbReference type="CDD" id="cd10216">
    <property type="entry name" value="ASKHA_NBD_Arp1"/>
    <property type="match status" value="1"/>
</dbReference>
<dbReference type="FunFam" id="3.90.640.10:FF:000008">
    <property type="entry name" value="alpha-centractin isoform X1"/>
    <property type="match status" value="1"/>
</dbReference>
<keyword evidence="9" id="KW-1185">Reference proteome</keyword>
<accession>F0VQQ5</accession>
<reference evidence="9" key="1">
    <citation type="journal article" date="2012" name="PLoS Pathog.">
        <title>Comparative genomics of the apicomplexan parasites Toxoplasma gondii and Neospora caninum: Coccidia differing in host range and transmission strategy.</title>
        <authorList>
            <person name="Reid A.J."/>
            <person name="Vermont S.J."/>
            <person name="Cotton J.A."/>
            <person name="Harris D."/>
            <person name="Hill-Cawthorne G.A."/>
            <person name="Konen-Waisman S."/>
            <person name="Latham S.M."/>
            <person name="Mourier T."/>
            <person name="Norton R."/>
            <person name="Quail M.A."/>
            <person name="Sanders M."/>
            <person name="Shanmugam D."/>
            <person name="Sohal A."/>
            <person name="Wasmuth J.D."/>
            <person name="Brunk B."/>
            <person name="Grigg M.E."/>
            <person name="Howard J.C."/>
            <person name="Parkinson J."/>
            <person name="Roos D.S."/>
            <person name="Trees A.J."/>
            <person name="Berriman M."/>
            <person name="Pain A."/>
            <person name="Wastling J.M."/>
        </authorList>
    </citation>
    <scope>NUCLEOTIDE SEQUENCE [LARGE SCALE GENOMIC DNA]</scope>
    <source>
        <strain evidence="9">Liverpool</strain>
    </source>
</reference>
<gene>
    <name evidence="8" type="ORF">NCLIV_064780</name>
</gene>
<evidence type="ECO:0000256" key="6">
    <source>
        <dbReference type="ARBA" id="ARBA00038483"/>
    </source>
</evidence>
<dbReference type="SUPFAM" id="SSF53067">
    <property type="entry name" value="Actin-like ATPase domain"/>
    <property type="match status" value="2"/>
</dbReference>
<evidence type="ECO:0000256" key="5">
    <source>
        <dbReference type="ARBA" id="ARBA00023212"/>
    </source>
</evidence>
<dbReference type="OMA" id="YTTWTGG"/>
<evidence type="ECO:0000256" key="7">
    <source>
        <dbReference type="ARBA" id="ARBA00049360"/>
    </source>
</evidence>
<dbReference type="GeneID" id="13445275"/>
<comment type="subcellular location">
    <subcellularLocation>
        <location evidence="1">Cytoplasm</location>
        <location evidence="1">Cytoskeleton</location>
    </subcellularLocation>
</comment>
<keyword evidence="4" id="KW-0067">ATP-binding</keyword>
<dbReference type="Gene3D" id="3.90.640.10">
    <property type="entry name" value="Actin, Chain A, domain 4"/>
    <property type="match status" value="1"/>
</dbReference>
<dbReference type="AlphaFoldDB" id="F0VQQ5"/>
<evidence type="ECO:0000256" key="3">
    <source>
        <dbReference type="ARBA" id="ARBA00022741"/>
    </source>
</evidence>
<dbReference type="SMART" id="SM00268">
    <property type="entry name" value="ACTIN"/>
    <property type="match status" value="1"/>
</dbReference>
<dbReference type="PRINTS" id="PR00190">
    <property type="entry name" value="ACTIN"/>
</dbReference>
<keyword evidence="5" id="KW-0206">Cytoskeleton</keyword>
<dbReference type="GO" id="GO:0005856">
    <property type="term" value="C:cytoskeleton"/>
    <property type="evidence" value="ECO:0007669"/>
    <property type="project" value="UniProtKB-SubCell"/>
</dbReference>
<dbReference type="InterPro" id="IPR043129">
    <property type="entry name" value="ATPase_NBD"/>
</dbReference>
<evidence type="ECO:0000256" key="1">
    <source>
        <dbReference type="ARBA" id="ARBA00004245"/>
    </source>
</evidence>
<dbReference type="InParanoid" id="F0VQQ5"/>
<dbReference type="Proteomes" id="UP000007494">
    <property type="component" value="Chromosome XII"/>
</dbReference>
<organism evidence="8 9">
    <name type="scientific">Neospora caninum (strain Liverpool)</name>
    <dbReference type="NCBI Taxonomy" id="572307"/>
    <lineage>
        <taxon>Eukaryota</taxon>
        <taxon>Sar</taxon>
        <taxon>Alveolata</taxon>
        <taxon>Apicomplexa</taxon>
        <taxon>Conoidasida</taxon>
        <taxon>Coccidia</taxon>
        <taxon>Eucoccidiorida</taxon>
        <taxon>Eimeriorina</taxon>
        <taxon>Sarcocystidae</taxon>
        <taxon>Neospora</taxon>
    </lineage>
</organism>
<dbReference type="GO" id="GO:0005524">
    <property type="term" value="F:ATP binding"/>
    <property type="evidence" value="ECO:0007669"/>
    <property type="project" value="UniProtKB-KW"/>
</dbReference>
<evidence type="ECO:0000256" key="2">
    <source>
        <dbReference type="ARBA" id="ARBA00022490"/>
    </source>
</evidence>
<dbReference type="FunCoup" id="F0VQQ5">
    <property type="interactions" value="73"/>
</dbReference>